<evidence type="ECO:0000256" key="1">
    <source>
        <dbReference type="SAM" id="MobiDB-lite"/>
    </source>
</evidence>
<reference evidence="3" key="1">
    <citation type="submission" date="2013-03" db="EMBL/GenBank/DDBJ databases">
        <title>The Genome Sequence of Anopheles dirus WRAIR2.</title>
        <authorList>
            <consortium name="The Broad Institute Genomics Platform"/>
            <person name="Neafsey D.E."/>
            <person name="Walton C."/>
            <person name="Walker B."/>
            <person name="Young S.K."/>
            <person name="Zeng Q."/>
            <person name="Gargeya S."/>
            <person name="Fitzgerald M."/>
            <person name="Haas B."/>
            <person name="Abouelleil A."/>
            <person name="Allen A.W."/>
            <person name="Alvarado L."/>
            <person name="Arachchi H.M."/>
            <person name="Berlin A.M."/>
            <person name="Chapman S.B."/>
            <person name="Gainer-Dewar J."/>
            <person name="Goldberg J."/>
            <person name="Griggs A."/>
            <person name="Gujja S."/>
            <person name="Hansen M."/>
            <person name="Howarth C."/>
            <person name="Imamovic A."/>
            <person name="Ireland A."/>
            <person name="Larimer J."/>
            <person name="McCowan C."/>
            <person name="Murphy C."/>
            <person name="Pearson M."/>
            <person name="Poon T.W."/>
            <person name="Priest M."/>
            <person name="Roberts A."/>
            <person name="Saif S."/>
            <person name="Shea T."/>
            <person name="Sisk P."/>
            <person name="Sykes S."/>
            <person name="Wortman J."/>
            <person name="Nusbaum C."/>
            <person name="Birren B."/>
        </authorList>
    </citation>
    <scope>NUCLEOTIDE SEQUENCE [LARGE SCALE GENOMIC DNA]</scope>
    <source>
        <strain evidence="3">WRAIR2</strain>
    </source>
</reference>
<proteinExistence type="predicted"/>
<reference evidence="2" key="2">
    <citation type="submission" date="2020-05" db="UniProtKB">
        <authorList>
            <consortium name="EnsemblMetazoa"/>
        </authorList>
    </citation>
    <scope>IDENTIFICATION</scope>
    <source>
        <strain evidence="2">WRAIR2</strain>
    </source>
</reference>
<evidence type="ECO:0000313" key="2">
    <source>
        <dbReference type="EnsemblMetazoa" id="ADIR014378-PA"/>
    </source>
</evidence>
<accession>A0A182NWX5</accession>
<dbReference type="AlphaFoldDB" id="A0A182NWX5"/>
<dbReference type="VEuPathDB" id="VectorBase:ADIR014378"/>
<organism evidence="2 3">
    <name type="scientific">Anopheles dirus</name>
    <dbReference type="NCBI Taxonomy" id="7168"/>
    <lineage>
        <taxon>Eukaryota</taxon>
        <taxon>Metazoa</taxon>
        <taxon>Ecdysozoa</taxon>
        <taxon>Arthropoda</taxon>
        <taxon>Hexapoda</taxon>
        <taxon>Insecta</taxon>
        <taxon>Pterygota</taxon>
        <taxon>Neoptera</taxon>
        <taxon>Endopterygota</taxon>
        <taxon>Diptera</taxon>
        <taxon>Nematocera</taxon>
        <taxon>Culicoidea</taxon>
        <taxon>Culicidae</taxon>
        <taxon>Anophelinae</taxon>
        <taxon>Anopheles</taxon>
    </lineage>
</organism>
<protein>
    <submittedName>
        <fullName evidence="2">Uncharacterized protein</fullName>
    </submittedName>
</protein>
<dbReference type="Proteomes" id="UP000075884">
    <property type="component" value="Unassembled WGS sequence"/>
</dbReference>
<sequence length="95" mass="10988">MIGQVRFLRMYMVPWMDGPKRIDLPCRGHIEVSITVEHMKYLARCDVPKRALDTRHNQIDNVSGEIEPDAVKMARRNGPNGHTRGVSGDMRFQWP</sequence>
<evidence type="ECO:0000313" key="3">
    <source>
        <dbReference type="Proteomes" id="UP000075884"/>
    </source>
</evidence>
<name>A0A182NWX5_9DIPT</name>
<feature type="region of interest" description="Disordered" evidence="1">
    <location>
        <begin position="72"/>
        <end position="95"/>
    </location>
</feature>
<dbReference type="EnsemblMetazoa" id="ADIR014378-RA">
    <property type="protein sequence ID" value="ADIR014378-PA"/>
    <property type="gene ID" value="ADIR014378"/>
</dbReference>
<keyword evidence="3" id="KW-1185">Reference proteome</keyword>